<evidence type="ECO:0000313" key="3">
    <source>
        <dbReference type="Proteomes" id="UP000253805"/>
    </source>
</evidence>
<name>A0A369P298_9ACTN</name>
<dbReference type="EMBL" id="PPUT01000013">
    <property type="protein sequence ID" value="RDC44664.1"/>
    <property type="molecule type" value="Genomic_DNA"/>
</dbReference>
<feature type="transmembrane region" description="Helical" evidence="1">
    <location>
        <begin position="301"/>
        <end position="320"/>
    </location>
</feature>
<dbReference type="AlphaFoldDB" id="A0A369P298"/>
<evidence type="ECO:0008006" key="4">
    <source>
        <dbReference type="Google" id="ProtNLM"/>
    </source>
</evidence>
<organism evidence="2 3">
    <name type="scientific">Adlercreutzia equolifaciens subsp. celatus</name>
    <dbReference type="NCBI Taxonomy" id="394340"/>
    <lineage>
        <taxon>Bacteria</taxon>
        <taxon>Bacillati</taxon>
        <taxon>Actinomycetota</taxon>
        <taxon>Coriobacteriia</taxon>
        <taxon>Eggerthellales</taxon>
        <taxon>Eggerthellaceae</taxon>
        <taxon>Adlercreutzia</taxon>
    </lineage>
</organism>
<dbReference type="Proteomes" id="UP000253805">
    <property type="component" value="Unassembled WGS sequence"/>
</dbReference>
<reference evidence="2 3" key="1">
    <citation type="journal article" date="2018" name="Elife">
        <title>Discovery and characterization of a prevalent human gut bacterial enzyme sufficient for the inactivation of a family of plant toxins.</title>
        <authorList>
            <person name="Koppel N."/>
            <person name="Bisanz J.E."/>
            <person name="Pandelia M.E."/>
            <person name="Turnbaugh P.J."/>
            <person name="Balskus E.P."/>
        </authorList>
    </citation>
    <scope>NUCLEOTIDE SEQUENCE [LARGE SCALE GENOMIC DNA]</scope>
    <source>
        <strain evidence="2 3">OB21 GAM 11</strain>
    </source>
</reference>
<comment type="caution">
    <text evidence="2">The sequence shown here is derived from an EMBL/GenBank/DDBJ whole genome shotgun (WGS) entry which is preliminary data.</text>
</comment>
<evidence type="ECO:0000256" key="1">
    <source>
        <dbReference type="SAM" id="Phobius"/>
    </source>
</evidence>
<feature type="transmembrane region" description="Helical" evidence="1">
    <location>
        <begin position="101"/>
        <end position="122"/>
    </location>
</feature>
<feature type="transmembrane region" description="Helical" evidence="1">
    <location>
        <begin position="128"/>
        <end position="148"/>
    </location>
</feature>
<feature type="transmembrane region" description="Helical" evidence="1">
    <location>
        <begin position="332"/>
        <end position="354"/>
    </location>
</feature>
<feature type="transmembrane region" description="Helical" evidence="1">
    <location>
        <begin position="366"/>
        <end position="387"/>
    </location>
</feature>
<gene>
    <name evidence="2" type="ORF">C1850_06170</name>
</gene>
<evidence type="ECO:0000313" key="2">
    <source>
        <dbReference type="EMBL" id="RDC44664.1"/>
    </source>
</evidence>
<keyword evidence="1" id="KW-0472">Membrane</keyword>
<keyword evidence="1" id="KW-0812">Transmembrane</keyword>
<feature type="transmembrane region" description="Helical" evidence="1">
    <location>
        <begin position="34"/>
        <end position="57"/>
    </location>
</feature>
<feature type="transmembrane region" description="Helical" evidence="1">
    <location>
        <begin position="160"/>
        <end position="181"/>
    </location>
</feature>
<sequence length="535" mass="59108">MALSGLYPESGLCLFVNALLAKIIFYLNSTFPSLNWFLIIERGSTAASFFALTYLMLRHVPFRVSAPVLGVIVYFILPKCIIGANFTVVAALCVATGEMCFFVALVKRSLGAGAAGLFWVFVGYMWRGLMLLLSTPFLALAFIALLVRCRRKMIGETKKLLARAVVAVLCVGIVVGGAFAYDQIAWAQPGWEDWKEFNDARYPLVDYPMKDYEEVAAELDAIGVTRSEYWLMTHWVTADPDFFTAEKMQQVGEIACETAGDRSLTAAFAEEGIRLVKSILFTCCLMGIAIVVGVAGGRRAAIIAGFSMVGAFLACVVFRYTGRLPLRVEYSVWLYSLLPCVMAVLSLGEPSFGGDGRLKVNASGKLSLCLGVLITLFCCGSLVVKWAPLFDTSRIDQFDSQSHRVEGNALVKTFTEPGTVFVWDATSFAQIEVELQYHYLPPASFMDSTVMAGGWTQGSPFLRAHNEKLGVPNPLKALIDRPDTFFVTRRKDAIENVLEHLRQRYDSNASYEIVDRVALPDKEKDPLLVVRFSSQ</sequence>
<keyword evidence="1" id="KW-1133">Transmembrane helix</keyword>
<feature type="transmembrane region" description="Helical" evidence="1">
    <location>
        <begin position="69"/>
        <end position="94"/>
    </location>
</feature>
<feature type="transmembrane region" description="Helical" evidence="1">
    <location>
        <begin position="6"/>
        <end position="27"/>
    </location>
</feature>
<protein>
    <recommendedName>
        <fullName evidence="4">Glycosyltransferase RgtA/B/C/D-like domain-containing protein</fullName>
    </recommendedName>
</protein>
<proteinExistence type="predicted"/>
<feature type="transmembrane region" description="Helical" evidence="1">
    <location>
        <begin position="275"/>
        <end position="294"/>
    </location>
</feature>
<accession>A0A369P298</accession>